<dbReference type="PROSITE" id="PS50885">
    <property type="entry name" value="HAMP"/>
    <property type="match status" value="1"/>
</dbReference>
<evidence type="ECO:0000259" key="8">
    <source>
        <dbReference type="PROSITE" id="PS50111"/>
    </source>
</evidence>
<dbReference type="Gene3D" id="1.10.287.950">
    <property type="entry name" value="Methyl-accepting chemotaxis protein"/>
    <property type="match status" value="1"/>
</dbReference>
<dbReference type="Proteomes" id="UP000094784">
    <property type="component" value="Unassembled WGS sequence"/>
</dbReference>
<dbReference type="InterPro" id="IPR004089">
    <property type="entry name" value="MCPsignal_dom"/>
</dbReference>
<organism evidence="10 11">
    <name type="scientific">Lysinibacillus fusiformis</name>
    <dbReference type="NCBI Taxonomy" id="28031"/>
    <lineage>
        <taxon>Bacteria</taxon>
        <taxon>Bacillati</taxon>
        <taxon>Bacillota</taxon>
        <taxon>Bacilli</taxon>
        <taxon>Bacillales</taxon>
        <taxon>Bacillaceae</taxon>
        <taxon>Lysinibacillus</taxon>
    </lineage>
</organism>
<evidence type="ECO:0000313" key="10">
    <source>
        <dbReference type="EMBL" id="ODV55870.1"/>
    </source>
</evidence>
<dbReference type="SMART" id="SM00304">
    <property type="entry name" value="HAMP"/>
    <property type="match status" value="1"/>
</dbReference>
<keyword evidence="7" id="KW-0812">Transmembrane</keyword>
<dbReference type="AlphaFoldDB" id="A0A1E4R5Y4"/>
<dbReference type="PANTHER" id="PTHR32089:SF112">
    <property type="entry name" value="LYSOZYME-LIKE PROTEIN-RELATED"/>
    <property type="match status" value="1"/>
</dbReference>
<dbReference type="GO" id="GO:0005886">
    <property type="term" value="C:plasma membrane"/>
    <property type="evidence" value="ECO:0007669"/>
    <property type="project" value="UniProtKB-SubCell"/>
</dbReference>
<feature type="transmembrane region" description="Helical" evidence="7">
    <location>
        <begin position="12"/>
        <end position="31"/>
    </location>
</feature>
<comment type="similarity">
    <text evidence="5">Belongs to the methyl-accepting chemotaxis (MCP) protein family.</text>
</comment>
<dbReference type="Pfam" id="PF00672">
    <property type="entry name" value="HAMP"/>
    <property type="match status" value="1"/>
</dbReference>
<keyword evidence="3 7" id="KW-0472">Membrane</keyword>
<dbReference type="SUPFAM" id="SSF58104">
    <property type="entry name" value="Methyl-accepting chemotaxis protein (MCP) signaling domain"/>
    <property type="match status" value="1"/>
</dbReference>
<dbReference type="Pfam" id="PF00015">
    <property type="entry name" value="MCPsignal"/>
    <property type="match status" value="1"/>
</dbReference>
<evidence type="ECO:0000313" key="11">
    <source>
        <dbReference type="Proteomes" id="UP000094784"/>
    </source>
</evidence>
<dbReference type="RefSeq" id="WP_069480907.1">
    <property type="nucleotide sequence ID" value="NZ_KV766182.1"/>
</dbReference>
<accession>A0A1E4R5Y4</accession>
<dbReference type="OrthoDB" id="107771at2"/>
<dbReference type="Gene3D" id="6.10.340.10">
    <property type="match status" value="1"/>
</dbReference>
<evidence type="ECO:0000256" key="7">
    <source>
        <dbReference type="SAM" id="Phobius"/>
    </source>
</evidence>
<name>A0A1E4R5Y4_9BACI</name>
<dbReference type="GO" id="GO:0007165">
    <property type="term" value="P:signal transduction"/>
    <property type="evidence" value="ECO:0007669"/>
    <property type="project" value="UniProtKB-KW"/>
</dbReference>
<sequence length="559" mass="61582">MRLTVERKLQIAFGIVLAFLLMITAIAMYFLTNNNKTLAEIEDNTELIHLYQDISFQTVRANAAIRGYILYGKEEMLNNHHEIRNTLHTSINRLQEIGPRNQDFEQFLQQLDDWEKAIDGQIIPLYKRGQIEQAQQVALPILGDGSLKLVVFGKTMATAQQEDMLAHIEATKEKGERSGIEIMILAAISLLISIIIATVFGRRIAKNIQLTVSEMDTFSEGNLHAHLQFKTKDEFAQLAESFNSMSEKLRQMMKQVGDSSEQVAATSEQLTASSLEVTQATEVVTESIQDIAQGIDEQDSLTGDVRNLSAHILKKMNDISTSIQNVNDATVETKNMASLGRSSVHDATVQMDEISANTSELNTRVQDLDDNSAAIVAAVNVIKSIATQTNLLAINASIEAARSGEHGKGFAVVAEEVRKLADESSLAAVEIEKVVAQITDSTRIIEDDIVNSNDSVHVGRNKVNVARDNFIQIDDAITDVQAQTELVTAAISTIHQDIEQLVQEIDYIGEVSMKSSRHVQSVAASSEEQNAAMEEVAAASTHLAKMAIDLQESIQTFKY</sequence>
<keyword evidence="7" id="KW-1133">Transmembrane helix</keyword>
<evidence type="ECO:0000256" key="4">
    <source>
        <dbReference type="ARBA" id="ARBA00023224"/>
    </source>
</evidence>
<dbReference type="SMART" id="SM00283">
    <property type="entry name" value="MA"/>
    <property type="match status" value="1"/>
</dbReference>
<feature type="transmembrane region" description="Helical" evidence="7">
    <location>
        <begin position="182"/>
        <end position="201"/>
    </location>
</feature>
<keyword evidence="2" id="KW-1003">Cell membrane</keyword>
<dbReference type="InterPro" id="IPR024478">
    <property type="entry name" value="HlyB_4HB_MCP"/>
</dbReference>
<reference evidence="10 11" key="1">
    <citation type="submission" date="2016-09" db="EMBL/GenBank/DDBJ databases">
        <title>Draft genome sequence of the soil isolate, Lysinibacillus fusiformis M5, a potential hypoxanthine producer.</title>
        <authorList>
            <person name="Gallegos-Monterrosa R."/>
            <person name="Maroti G."/>
            <person name="Balint B."/>
            <person name="Kovacs A.T."/>
        </authorList>
    </citation>
    <scope>NUCLEOTIDE SEQUENCE [LARGE SCALE GENOMIC DNA]</scope>
    <source>
        <strain evidence="10 11">M5</strain>
    </source>
</reference>
<comment type="caution">
    <text evidence="10">The sequence shown here is derived from an EMBL/GenBank/DDBJ whole genome shotgun (WGS) entry which is preliminary data.</text>
</comment>
<evidence type="ECO:0000256" key="5">
    <source>
        <dbReference type="ARBA" id="ARBA00029447"/>
    </source>
</evidence>
<evidence type="ECO:0000256" key="6">
    <source>
        <dbReference type="PROSITE-ProRule" id="PRU00284"/>
    </source>
</evidence>
<dbReference type="EMBL" id="MECQ01000001">
    <property type="protein sequence ID" value="ODV55870.1"/>
    <property type="molecule type" value="Genomic_DNA"/>
</dbReference>
<evidence type="ECO:0000259" key="9">
    <source>
        <dbReference type="PROSITE" id="PS50885"/>
    </source>
</evidence>
<evidence type="ECO:0000256" key="1">
    <source>
        <dbReference type="ARBA" id="ARBA00004236"/>
    </source>
</evidence>
<feature type="domain" description="HAMP" evidence="9">
    <location>
        <begin position="202"/>
        <end position="254"/>
    </location>
</feature>
<gene>
    <name evidence="10" type="ORF">BG258_08095</name>
</gene>
<keyword evidence="4 6" id="KW-0807">Transducer</keyword>
<evidence type="ECO:0000256" key="3">
    <source>
        <dbReference type="ARBA" id="ARBA00023136"/>
    </source>
</evidence>
<proteinExistence type="inferred from homology"/>
<dbReference type="CDD" id="cd06225">
    <property type="entry name" value="HAMP"/>
    <property type="match status" value="1"/>
</dbReference>
<dbReference type="PANTHER" id="PTHR32089">
    <property type="entry name" value="METHYL-ACCEPTING CHEMOTAXIS PROTEIN MCPB"/>
    <property type="match status" value="1"/>
</dbReference>
<comment type="subcellular location">
    <subcellularLocation>
        <location evidence="1">Cell membrane</location>
    </subcellularLocation>
</comment>
<feature type="domain" description="Methyl-accepting transducer" evidence="8">
    <location>
        <begin position="273"/>
        <end position="544"/>
    </location>
</feature>
<dbReference type="PROSITE" id="PS50111">
    <property type="entry name" value="CHEMOTAXIS_TRANSDUC_2"/>
    <property type="match status" value="1"/>
</dbReference>
<dbReference type="InterPro" id="IPR003660">
    <property type="entry name" value="HAMP_dom"/>
</dbReference>
<evidence type="ECO:0000256" key="2">
    <source>
        <dbReference type="ARBA" id="ARBA00022475"/>
    </source>
</evidence>
<dbReference type="Pfam" id="PF12729">
    <property type="entry name" value="4HB_MCP_1"/>
    <property type="match status" value="1"/>
</dbReference>
<protein>
    <submittedName>
        <fullName evidence="10">Chemotaxis protein</fullName>
    </submittedName>
</protein>